<dbReference type="GO" id="GO:0005524">
    <property type="term" value="F:ATP binding"/>
    <property type="evidence" value="ECO:0007669"/>
    <property type="project" value="UniProtKB-KW"/>
</dbReference>
<dbReference type="InterPro" id="IPR001650">
    <property type="entry name" value="Helicase_C-like"/>
</dbReference>
<feature type="compositionally biased region" description="Basic and acidic residues" evidence="6">
    <location>
        <begin position="447"/>
        <end position="461"/>
    </location>
</feature>
<dbReference type="Pfam" id="PF00271">
    <property type="entry name" value="Helicase_C"/>
    <property type="match status" value="1"/>
</dbReference>
<dbReference type="EMBL" id="JARKHS020031572">
    <property type="protein sequence ID" value="KAK8761069.1"/>
    <property type="molecule type" value="Genomic_DNA"/>
</dbReference>
<dbReference type="EC" id="3.6.4.13" evidence="1"/>
<feature type="region of interest" description="Disordered" evidence="6">
    <location>
        <begin position="442"/>
        <end position="507"/>
    </location>
</feature>
<feature type="compositionally biased region" description="Low complexity" evidence="6">
    <location>
        <begin position="285"/>
        <end position="301"/>
    </location>
</feature>
<evidence type="ECO:0000256" key="1">
    <source>
        <dbReference type="ARBA" id="ARBA00012552"/>
    </source>
</evidence>
<evidence type="ECO:0000256" key="2">
    <source>
        <dbReference type="ARBA" id="ARBA00022741"/>
    </source>
</evidence>
<accession>A0AAQ4DF29</accession>
<keyword evidence="3" id="KW-0378">Hydrolase</keyword>
<dbReference type="AlphaFoldDB" id="A0AAQ4DF29"/>
<dbReference type="PANTHER" id="PTHR47963">
    <property type="entry name" value="DEAD-BOX ATP-DEPENDENT RNA HELICASE 47, MITOCHONDRIAL"/>
    <property type="match status" value="1"/>
</dbReference>
<evidence type="ECO:0000259" key="7">
    <source>
        <dbReference type="PROSITE" id="PS51194"/>
    </source>
</evidence>
<name>A0AAQ4DF29_AMBAM</name>
<keyword evidence="5" id="KW-0067">ATP-binding</keyword>
<keyword evidence="9" id="KW-1185">Reference proteome</keyword>
<feature type="region of interest" description="Disordered" evidence="6">
    <location>
        <begin position="402"/>
        <end position="430"/>
    </location>
</feature>
<dbReference type="InterPro" id="IPR050547">
    <property type="entry name" value="DEAD_box_RNA_helicases"/>
</dbReference>
<dbReference type="GO" id="GO:0016787">
    <property type="term" value="F:hydrolase activity"/>
    <property type="evidence" value="ECO:0007669"/>
    <property type="project" value="UniProtKB-KW"/>
</dbReference>
<feature type="domain" description="Helicase C-terminal" evidence="7">
    <location>
        <begin position="1"/>
        <end position="88"/>
    </location>
</feature>
<evidence type="ECO:0000313" key="9">
    <source>
        <dbReference type="Proteomes" id="UP001321473"/>
    </source>
</evidence>
<feature type="compositionally biased region" description="Polar residues" evidence="6">
    <location>
        <begin position="402"/>
        <end position="414"/>
    </location>
</feature>
<evidence type="ECO:0000256" key="6">
    <source>
        <dbReference type="SAM" id="MobiDB-lite"/>
    </source>
</evidence>
<dbReference type="Gene3D" id="3.40.50.300">
    <property type="entry name" value="P-loop containing nucleotide triphosphate hydrolases"/>
    <property type="match status" value="1"/>
</dbReference>
<dbReference type="PROSITE" id="PS51194">
    <property type="entry name" value="HELICASE_CTER"/>
    <property type="match status" value="1"/>
</dbReference>
<dbReference type="GO" id="GO:0003723">
    <property type="term" value="F:RNA binding"/>
    <property type="evidence" value="ECO:0007669"/>
    <property type="project" value="TreeGrafter"/>
</dbReference>
<dbReference type="SUPFAM" id="SSF52540">
    <property type="entry name" value="P-loop containing nucleoside triphosphate hydrolases"/>
    <property type="match status" value="1"/>
</dbReference>
<protein>
    <recommendedName>
        <fullName evidence="1">RNA helicase</fullName>
        <ecNumber evidence="1">3.6.4.13</ecNumber>
    </recommendedName>
</protein>
<evidence type="ECO:0000256" key="5">
    <source>
        <dbReference type="ARBA" id="ARBA00022840"/>
    </source>
</evidence>
<feature type="region of interest" description="Disordered" evidence="6">
    <location>
        <begin position="237"/>
        <end position="267"/>
    </location>
</feature>
<evidence type="ECO:0000313" key="8">
    <source>
        <dbReference type="EMBL" id="KAK8761069.1"/>
    </source>
</evidence>
<dbReference type="Proteomes" id="UP001321473">
    <property type="component" value="Unassembled WGS sequence"/>
</dbReference>
<keyword evidence="2" id="KW-0547">Nucleotide-binding</keyword>
<keyword evidence="4" id="KW-0347">Helicase</keyword>
<comment type="caution">
    <text evidence="8">The sequence shown here is derived from an EMBL/GenBank/DDBJ whole genome shotgun (WGS) entry which is preliminary data.</text>
</comment>
<feature type="compositionally biased region" description="Polar residues" evidence="6">
    <location>
        <begin position="245"/>
        <end position="262"/>
    </location>
</feature>
<dbReference type="InterPro" id="IPR027417">
    <property type="entry name" value="P-loop_NTPase"/>
</dbReference>
<evidence type="ECO:0000256" key="4">
    <source>
        <dbReference type="ARBA" id="ARBA00022806"/>
    </source>
</evidence>
<evidence type="ECO:0000256" key="3">
    <source>
        <dbReference type="ARBA" id="ARBA00022801"/>
    </source>
</evidence>
<gene>
    <name evidence="8" type="ORF">V5799_027664</name>
</gene>
<sequence length="600" mass="65091">MGPTPSLSFQAARGIDAERVNLVVHFDVARDLETHLHRSGRAGRYGSAGQAVTLVTGLAELGQLQELCSPLGLDIKPMPGFPSLEDVSSEFKVNGGAAESVSKEVCSQAPESSMDIVELPPMEDTCPTEDVLQPTTTESGHLQPVIAERGLLRPTMTEGACLQPRSTGSGLLRPTMGPLLTFQEALSGKKAGPPVQPILPWPPDPSLGKALATRIAEEKEAFCRAYNITFRPGTTLRLATGGGSDDSSTPQSGTEASAGNRQGKTEVGEDSCVLPLDADQSTCQEQQAESSIAEEAGQASAMPQLDTDVEQRTFQMQQEASSAALASDVLCTKQADAEPETFPLPLQLSSTDLESEPTITREVQGEEDTVESCPDENAGNLGMTEATGGRGHVRHCTLQESNSVLSESQQQSFEQKGVGKTRSSDSYSPQLKPNIAAVEFIHTGPGKMKERKSVSYRDKQRLKSTSSDEADDEVHAVSCARRSRRHEQQSFSRSPLNSPRSPSPSLMTHFSLAGGDSNLPQTYPAATAGLCYQCTQKCDDIRAACHREQHSTWTTMANMWFPSWTHTQPSAAAAYLDWSQNWFRWHQWYIRKMLEANGWY</sequence>
<dbReference type="PANTHER" id="PTHR47963:SF8">
    <property type="entry name" value="ATP-DEPENDENT RNA HELICASE DEAD"/>
    <property type="match status" value="1"/>
</dbReference>
<feature type="compositionally biased region" description="Low complexity" evidence="6">
    <location>
        <begin position="490"/>
        <end position="506"/>
    </location>
</feature>
<dbReference type="GO" id="GO:0003724">
    <property type="term" value="F:RNA helicase activity"/>
    <property type="evidence" value="ECO:0007669"/>
    <property type="project" value="UniProtKB-EC"/>
</dbReference>
<feature type="region of interest" description="Disordered" evidence="6">
    <location>
        <begin position="285"/>
        <end position="304"/>
    </location>
</feature>
<organism evidence="8 9">
    <name type="scientific">Amblyomma americanum</name>
    <name type="common">Lone star tick</name>
    <dbReference type="NCBI Taxonomy" id="6943"/>
    <lineage>
        <taxon>Eukaryota</taxon>
        <taxon>Metazoa</taxon>
        <taxon>Ecdysozoa</taxon>
        <taxon>Arthropoda</taxon>
        <taxon>Chelicerata</taxon>
        <taxon>Arachnida</taxon>
        <taxon>Acari</taxon>
        <taxon>Parasitiformes</taxon>
        <taxon>Ixodida</taxon>
        <taxon>Ixodoidea</taxon>
        <taxon>Ixodidae</taxon>
        <taxon>Amblyomminae</taxon>
        <taxon>Amblyomma</taxon>
    </lineage>
</organism>
<reference evidence="8 9" key="1">
    <citation type="journal article" date="2023" name="Arcadia Sci">
        <title>De novo assembly of a long-read Amblyomma americanum tick genome.</title>
        <authorList>
            <person name="Chou S."/>
            <person name="Poskanzer K.E."/>
            <person name="Rollins M."/>
            <person name="Thuy-Boun P.S."/>
        </authorList>
    </citation>
    <scope>NUCLEOTIDE SEQUENCE [LARGE SCALE GENOMIC DNA]</scope>
    <source>
        <strain evidence="8">F_SG_1</strain>
        <tissue evidence="8">Salivary glands</tissue>
    </source>
</reference>
<proteinExistence type="predicted"/>